<dbReference type="AlphaFoldDB" id="W4KQ50"/>
<dbReference type="InParanoid" id="W4KQ50"/>
<sequence>MNPRRQEPQGSATEKIKAPPFKITDWECQSRLPITSQPPSRHRPSSFDEKRDTQYTRINSPWW</sequence>
<dbReference type="RefSeq" id="XP_009541117.1">
    <property type="nucleotide sequence ID" value="XM_009542822.1"/>
</dbReference>
<evidence type="ECO:0000256" key="1">
    <source>
        <dbReference type="SAM" id="MobiDB-lite"/>
    </source>
</evidence>
<organism evidence="2 3">
    <name type="scientific">Heterobasidion irregulare (strain TC 32-1)</name>
    <dbReference type="NCBI Taxonomy" id="747525"/>
    <lineage>
        <taxon>Eukaryota</taxon>
        <taxon>Fungi</taxon>
        <taxon>Dikarya</taxon>
        <taxon>Basidiomycota</taxon>
        <taxon>Agaricomycotina</taxon>
        <taxon>Agaricomycetes</taxon>
        <taxon>Russulales</taxon>
        <taxon>Bondarzewiaceae</taxon>
        <taxon>Heterobasidion</taxon>
        <taxon>Heterobasidion annosum species complex</taxon>
    </lineage>
</organism>
<reference evidence="2 3" key="1">
    <citation type="journal article" date="2012" name="New Phytol.">
        <title>Insight into trade-off between wood decay and parasitism from the genome of a fungal forest pathogen.</title>
        <authorList>
            <person name="Olson A."/>
            <person name="Aerts A."/>
            <person name="Asiegbu F."/>
            <person name="Belbahri L."/>
            <person name="Bouzid O."/>
            <person name="Broberg A."/>
            <person name="Canback B."/>
            <person name="Coutinho P.M."/>
            <person name="Cullen D."/>
            <person name="Dalman K."/>
            <person name="Deflorio G."/>
            <person name="van Diepen L.T."/>
            <person name="Dunand C."/>
            <person name="Duplessis S."/>
            <person name="Durling M."/>
            <person name="Gonthier P."/>
            <person name="Grimwood J."/>
            <person name="Fossdal C.G."/>
            <person name="Hansson D."/>
            <person name="Henrissat B."/>
            <person name="Hietala A."/>
            <person name="Himmelstrand K."/>
            <person name="Hoffmeister D."/>
            <person name="Hogberg N."/>
            <person name="James T.Y."/>
            <person name="Karlsson M."/>
            <person name="Kohler A."/>
            <person name="Kues U."/>
            <person name="Lee Y.H."/>
            <person name="Lin Y.C."/>
            <person name="Lind M."/>
            <person name="Lindquist E."/>
            <person name="Lombard V."/>
            <person name="Lucas S."/>
            <person name="Lunden K."/>
            <person name="Morin E."/>
            <person name="Murat C."/>
            <person name="Park J."/>
            <person name="Raffaello T."/>
            <person name="Rouze P."/>
            <person name="Salamov A."/>
            <person name="Schmutz J."/>
            <person name="Solheim H."/>
            <person name="Stahlberg J."/>
            <person name="Velez H."/>
            <person name="de Vries R.P."/>
            <person name="Wiebenga A."/>
            <person name="Woodward S."/>
            <person name="Yakovlev I."/>
            <person name="Garbelotto M."/>
            <person name="Martin F."/>
            <person name="Grigoriev I.V."/>
            <person name="Stenlid J."/>
        </authorList>
    </citation>
    <scope>NUCLEOTIDE SEQUENCE [LARGE SCALE GENOMIC DNA]</scope>
    <source>
        <strain evidence="2 3">TC 32-1</strain>
    </source>
</reference>
<protein>
    <submittedName>
        <fullName evidence="2">Uncharacterized protein</fullName>
    </submittedName>
</protein>
<feature type="compositionally biased region" description="Basic and acidic residues" evidence="1">
    <location>
        <begin position="45"/>
        <end position="54"/>
    </location>
</feature>
<dbReference type="EMBL" id="KI925454">
    <property type="protein sequence ID" value="ETW87186.1"/>
    <property type="molecule type" value="Genomic_DNA"/>
</dbReference>
<feature type="region of interest" description="Disordered" evidence="1">
    <location>
        <begin position="1"/>
        <end position="63"/>
    </location>
</feature>
<evidence type="ECO:0000313" key="3">
    <source>
        <dbReference type="Proteomes" id="UP000030671"/>
    </source>
</evidence>
<name>W4KQ50_HETIT</name>
<dbReference type="Proteomes" id="UP000030671">
    <property type="component" value="Unassembled WGS sequence"/>
</dbReference>
<dbReference type="KEGG" id="hir:HETIRDRAFT_437781"/>
<dbReference type="HOGENOM" id="CLU_2886059_0_0_1"/>
<dbReference type="GeneID" id="20674980"/>
<evidence type="ECO:0000313" key="2">
    <source>
        <dbReference type="EMBL" id="ETW87186.1"/>
    </source>
</evidence>
<gene>
    <name evidence="2" type="ORF">HETIRDRAFT_437781</name>
</gene>
<keyword evidence="3" id="KW-1185">Reference proteome</keyword>
<proteinExistence type="predicted"/>
<accession>W4KQ50</accession>